<proteinExistence type="predicted"/>
<organism evidence="2 3">
    <name type="scientific">Mucilaginibacter terrenus</name>
    <dbReference type="NCBI Taxonomy" id="2482727"/>
    <lineage>
        <taxon>Bacteria</taxon>
        <taxon>Pseudomonadati</taxon>
        <taxon>Bacteroidota</taxon>
        <taxon>Sphingobacteriia</taxon>
        <taxon>Sphingobacteriales</taxon>
        <taxon>Sphingobacteriaceae</taxon>
        <taxon>Mucilaginibacter</taxon>
    </lineage>
</organism>
<dbReference type="SUPFAM" id="SSF63825">
    <property type="entry name" value="YWTD domain"/>
    <property type="match status" value="1"/>
</dbReference>
<dbReference type="InterPro" id="IPR007788">
    <property type="entry name" value="QCT"/>
</dbReference>
<feature type="signal peptide" evidence="1">
    <location>
        <begin position="1"/>
        <end position="22"/>
    </location>
</feature>
<feature type="chain" id="PRO_5017703116" evidence="1">
    <location>
        <begin position="23"/>
        <end position="357"/>
    </location>
</feature>
<name>A0A3E2NQF4_9SPHI</name>
<dbReference type="AlphaFoldDB" id="A0A3E2NQF4"/>
<keyword evidence="2" id="KW-0808">Transferase</keyword>
<dbReference type="Gene3D" id="2.130.10.10">
    <property type="entry name" value="YVTN repeat-like/Quinoprotein amine dehydrogenase"/>
    <property type="match status" value="1"/>
</dbReference>
<evidence type="ECO:0000256" key="1">
    <source>
        <dbReference type="SAM" id="SignalP"/>
    </source>
</evidence>
<dbReference type="PANTHER" id="PTHR31270:SF1">
    <property type="entry name" value="GLUTAMINYL-PEPTIDE CYCLOTRANSFERASE"/>
    <property type="match status" value="1"/>
</dbReference>
<dbReference type="Proteomes" id="UP000260823">
    <property type="component" value="Unassembled WGS sequence"/>
</dbReference>
<evidence type="ECO:0000313" key="3">
    <source>
        <dbReference type="Proteomes" id="UP000260823"/>
    </source>
</evidence>
<dbReference type="OrthoDB" id="9783700at2"/>
<reference evidence="2 3" key="1">
    <citation type="submission" date="2018-08" db="EMBL/GenBank/DDBJ databases">
        <title>Mucilaginibacter terrae sp. nov., isolated from manganese diggings.</title>
        <authorList>
            <person name="Huang Y."/>
            <person name="Zhou Z."/>
        </authorList>
    </citation>
    <scope>NUCLEOTIDE SEQUENCE [LARGE SCALE GENOMIC DNA]</scope>
    <source>
        <strain evidence="2 3">ZH6</strain>
    </source>
</reference>
<keyword evidence="1" id="KW-0732">Signal</keyword>
<dbReference type="InterPro" id="IPR015943">
    <property type="entry name" value="WD40/YVTN_repeat-like_dom_sf"/>
</dbReference>
<dbReference type="Pfam" id="PF05096">
    <property type="entry name" value="Glu_cyclase_2"/>
    <property type="match status" value="1"/>
</dbReference>
<comment type="caution">
    <text evidence="2">The sequence shown here is derived from an EMBL/GenBank/DDBJ whole genome shotgun (WGS) entry which is preliminary data.</text>
</comment>
<dbReference type="GO" id="GO:0016603">
    <property type="term" value="F:glutaminyl-peptide cyclotransferase activity"/>
    <property type="evidence" value="ECO:0007669"/>
    <property type="project" value="InterPro"/>
</dbReference>
<dbReference type="EMBL" id="QWDE01000002">
    <property type="protein sequence ID" value="RFZ83228.1"/>
    <property type="molecule type" value="Genomic_DNA"/>
</dbReference>
<evidence type="ECO:0000313" key="2">
    <source>
        <dbReference type="EMBL" id="RFZ83228.1"/>
    </source>
</evidence>
<keyword evidence="3" id="KW-1185">Reference proteome</keyword>
<gene>
    <name evidence="2" type="ORF">DYU05_13900</name>
</gene>
<dbReference type="PANTHER" id="PTHR31270">
    <property type="entry name" value="GLUTAMINYL-PEPTIDE CYCLOTRANSFERASE"/>
    <property type="match status" value="1"/>
</dbReference>
<sequence length="357" mass="39481">MNMNKRLLYLLAIALFAAGCNGCKSNKSEEGQDITITPEAGTTYKAGDAVNISVKYPAEVKPDSVVYLMDDKRIGSVKDSSAVQLKTDTLVLGARVITAKVYQSGKSQDVTTNIVLLAAKAPEELAFTVEKVFPHDTSSYTEGLLYQDGVLYESDGGRVAEGSGQSSLRKVDLATGKVLKKVDIDPTIFAEGIAIVGDKIIQLTYTERKGFVYNKNTFALENTFTNNVGIEGWGLCFDGQKLYMDDKTNRIFFLDKDDYHQTGFIDVYDDKGPINQVNELEYIDGKLYANVYETDEIIVIDPKTGAVLQRAGMVSLYPNRNPGADYFNGIAYDKATGRIFVTGKKWDKLFQVKFTKR</sequence>
<dbReference type="PROSITE" id="PS51257">
    <property type="entry name" value="PROKAR_LIPOPROTEIN"/>
    <property type="match status" value="1"/>
</dbReference>
<accession>A0A3E2NQF4</accession>
<protein>
    <submittedName>
        <fullName evidence="2">Glutaminyl-peptide cyclotransferase</fullName>
    </submittedName>
</protein>